<gene>
    <name evidence="2" type="ORF">Csa_6G445175</name>
</gene>
<protein>
    <submittedName>
        <fullName evidence="2">Uncharacterized protein</fullName>
    </submittedName>
</protein>
<reference evidence="2 3" key="4">
    <citation type="journal article" date="2011" name="BMC Genomics">
        <title>RNA-Seq improves annotation of protein-coding genes in the cucumber genome.</title>
        <authorList>
            <person name="Li Z."/>
            <person name="Zhang Z."/>
            <person name="Yan P."/>
            <person name="Huang S."/>
            <person name="Fei Z."/>
            <person name="Lin K."/>
        </authorList>
    </citation>
    <scope>NUCLEOTIDE SEQUENCE [LARGE SCALE GENOMIC DNA]</scope>
    <source>
        <strain evidence="3">cv. 9930</strain>
    </source>
</reference>
<dbReference type="Gramene" id="KGN48152">
    <property type="protein sequence ID" value="KGN48152"/>
    <property type="gene ID" value="Csa_6G445175"/>
</dbReference>
<feature type="transmembrane region" description="Helical" evidence="1">
    <location>
        <begin position="75"/>
        <end position="92"/>
    </location>
</feature>
<name>A0A0A0KIC9_CUCSA</name>
<keyword evidence="1" id="KW-0472">Membrane</keyword>
<sequence length="143" mass="15805">MRKTKRKKKSLSILRNFNIPISNFLLQILRVLTIDRTPNRNASTENLLNGSTEILSHRPGAHNPSNLNNIVKRDITIVLDVLGLLAVAFGLFEGLDDQSSSRGNHRDLGLTVLDSKLDGNSETLPFLGSLLGNVFSDLLWGET</sequence>
<accession>A0A0A0KIC9</accession>
<dbReference type="AlphaFoldDB" id="A0A0A0KIC9"/>
<proteinExistence type="predicted"/>
<keyword evidence="1" id="KW-0812">Transmembrane</keyword>
<keyword evidence="1" id="KW-1133">Transmembrane helix</keyword>
<organism evidence="2 3">
    <name type="scientific">Cucumis sativus</name>
    <name type="common">Cucumber</name>
    <dbReference type="NCBI Taxonomy" id="3659"/>
    <lineage>
        <taxon>Eukaryota</taxon>
        <taxon>Viridiplantae</taxon>
        <taxon>Streptophyta</taxon>
        <taxon>Embryophyta</taxon>
        <taxon>Tracheophyta</taxon>
        <taxon>Spermatophyta</taxon>
        <taxon>Magnoliopsida</taxon>
        <taxon>eudicotyledons</taxon>
        <taxon>Gunneridae</taxon>
        <taxon>Pentapetalae</taxon>
        <taxon>rosids</taxon>
        <taxon>fabids</taxon>
        <taxon>Cucurbitales</taxon>
        <taxon>Cucurbitaceae</taxon>
        <taxon>Benincaseae</taxon>
        <taxon>Cucumis</taxon>
    </lineage>
</organism>
<reference evidence="2 3" key="1">
    <citation type="journal article" date="2009" name="Nat. Genet.">
        <title>The genome of the cucumber, Cucumis sativus L.</title>
        <authorList>
            <person name="Huang S."/>
            <person name="Li R."/>
            <person name="Zhang Z."/>
            <person name="Li L."/>
            <person name="Gu X."/>
            <person name="Fan W."/>
            <person name="Lucas W.J."/>
            <person name="Wang X."/>
            <person name="Xie B."/>
            <person name="Ni P."/>
            <person name="Ren Y."/>
            <person name="Zhu H."/>
            <person name="Li J."/>
            <person name="Lin K."/>
            <person name="Jin W."/>
            <person name="Fei Z."/>
            <person name="Li G."/>
            <person name="Staub J."/>
            <person name="Kilian A."/>
            <person name="van der Vossen E.A."/>
            <person name="Wu Y."/>
            <person name="Guo J."/>
            <person name="He J."/>
            <person name="Jia Z."/>
            <person name="Ren Y."/>
            <person name="Tian G."/>
            <person name="Lu Y."/>
            <person name="Ruan J."/>
            <person name="Qian W."/>
            <person name="Wang M."/>
            <person name="Huang Q."/>
            <person name="Li B."/>
            <person name="Xuan Z."/>
            <person name="Cao J."/>
            <person name="Asan"/>
            <person name="Wu Z."/>
            <person name="Zhang J."/>
            <person name="Cai Q."/>
            <person name="Bai Y."/>
            <person name="Zhao B."/>
            <person name="Han Y."/>
            <person name="Li Y."/>
            <person name="Li X."/>
            <person name="Wang S."/>
            <person name="Shi Q."/>
            <person name="Liu S."/>
            <person name="Cho W.K."/>
            <person name="Kim J.Y."/>
            <person name="Xu Y."/>
            <person name="Heller-Uszynska K."/>
            <person name="Miao H."/>
            <person name="Cheng Z."/>
            <person name="Zhang S."/>
            <person name="Wu J."/>
            <person name="Yang Y."/>
            <person name="Kang H."/>
            <person name="Li M."/>
            <person name="Liang H."/>
            <person name="Ren X."/>
            <person name="Shi Z."/>
            <person name="Wen M."/>
            <person name="Jian M."/>
            <person name="Yang H."/>
            <person name="Zhang G."/>
            <person name="Yang Z."/>
            <person name="Chen R."/>
            <person name="Liu S."/>
            <person name="Li J."/>
            <person name="Ma L."/>
            <person name="Liu H."/>
            <person name="Zhou Y."/>
            <person name="Zhao J."/>
            <person name="Fang X."/>
            <person name="Li G."/>
            <person name="Fang L."/>
            <person name="Li Y."/>
            <person name="Liu D."/>
            <person name="Zheng H."/>
            <person name="Zhang Y."/>
            <person name="Qin N."/>
            <person name="Li Z."/>
            <person name="Yang G."/>
            <person name="Yang S."/>
            <person name="Bolund L."/>
            <person name="Kristiansen K."/>
            <person name="Zheng H."/>
            <person name="Li S."/>
            <person name="Zhang X."/>
            <person name="Yang H."/>
            <person name="Wang J."/>
            <person name="Sun R."/>
            <person name="Zhang B."/>
            <person name="Jiang S."/>
            <person name="Wang J."/>
            <person name="Du Y."/>
            <person name="Li S."/>
        </authorList>
    </citation>
    <scope>NUCLEOTIDE SEQUENCE [LARGE SCALE GENOMIC DNA]</scope>
    <source>
        <strain evidence="3">cv. 9930</strain>
    </source>
</reference>
<dbReference type="Proteomes" id="UP000029981">
    <property type="component" value="Chromosome 6"/>
</dbReference>
<evidence type="ECO:0000313" key="2">
    <source>
        <dbReference type="EMBL" id="KGN48152.1"/>
    </source>
</evidence>
<reference evidence="2 3" key="2">
    <citation type="journal article" date="2009" name="PLoS ONE">
        <title>An integrated genetic and cytogenetic map of the cucumber genome.</title>
        <authorList>
            <person name="Ren Y."/>
            <person name="Zhang Z."/>
            <person name="Liu J."/>
            <person name="Staub J.E."/>
            <person name="Han Y."/>
            <person name="Cheng Z."/>
            <person name="Li X."/>
            <person name="Lu J."/>
            <person name="Miao H."/>
            <person name="Kang H."/>
            <person name="Xie B."/>
            <person name="Gu X."/>
            <person name="Wang X."/>
            <person name="Du Y."/>
            <person name="Jin W."/>
            <person name="Huang S."/>
        </authorList>
    </citation>
    <scope>NUCLEOTIDE SEQUENCE [LARGE SCALE GENOMIC DNA]</scope>
    <source>
        <strain evidence="3">cv. 9930</strain>
    </source>
</reference>
<reference evidence="2 3" key="3">
    <citation type="journal article" date="2010" name="BMC Genomics">
        <title>Transcriptome sequencing and comparative analysis of cucumber flowers with different sex types.</title>
        <authorList>
            <person name="Guo S."/>
            <person name="Zheng Y."/>
            <person name="Joung J.G."/>
            <person name="Liu S."/>
            <person name="Zhang Z."/>
            <person name="Crasta O.R."/>
            <person name="Sobral B.W."/>
            <person name="Xu Y."/>
            <person name="Huang S."/>
            <person name="Fei Z."/>
        </authorList>
    </citation>
    <scope>NUCLEOTIDE SEQUENCE [LARGE SCALE GENOMIC DNA]</scope>
    <source>
        <strain evidence="3">cv. 9930</strain>
    </source>
</reference>
<evidence type="ECO:0000313" key="3">
    <source>
        <dbReference type="Proteomes" id="UP000029981"/>
    </source>
</evidence>
<evidence type="ECO:0000256" key="1">
    <source>
        <dbReference type="SAM" id="Phobius"/>
    </source>
</evidence>
<dbReference type="EMBL" id="CM002927">
    <property type="protein sequence ID" value="KGN48152.1"/>
    <property type="molecule type" value="Genomic_DNA"/>
</dbReference>
<keyword evidence="3" id="KW-1185">Reference proteome</keyword>